<dbReference type="GO" id="GO:0043527">
    <property type="term" value="C:tRNA methyltransferase complex"/>
    <property type="evidence" value="ECO:0007669"/>
    <property type="project" value="UniProtKB-ARBA"/>
</dbReference>
<dbReference type="InterPro" id="IPR029063">
    <property type="entry name" value="SAM-dependent_MTases_sf"/>
</dbReference>
<dbReference type="InterPro" id="IPR000241">
    <property type="entry name" value="RlmKL-like_Mtase"/>
</dbReference>
<dbReference type="SUPFAM" id="SSF143437">
    <property type="entry name" value="THUMP domain-like"/>
    <property type="match status" value="1"/>
</dbReference>
<keyword evidence="4" id="KW-1185">Reference proteome</keyword>
<dbReference type="PANTHER" id="PTHR14911">
    <property type="entry name" value="THUMP DOMAIN-CONTAINING"/>
    <property type="match status" value="1"/>
</dbReference>
<feature type="non-terminal residue" evidence="3">
    <location>
        <position position="496"/>
    </location>
</feature>
<evidence type="ECO:0000313" key="4">
    <source>
        <dbReference type="Proteomes" id="UP000670152"/>
    </source>
</evidence>
<evidence type="ECO:0000313" key="3">
    <source>
        <dbReference type="EMBL" id="KAG5337736.1"/>
    </source>
</evidence>
<feature type="region of interest" description="Disordered" evidence="1">
    <location>
        <begin position="166"/>
        <end position="189"/>
    </location>
</feature>
<dbReference type="EMBL" id="JAANIB010003364">
    <property type="protein sequence ID" value="KAG5337736.1"/>
    <property type="molecule type" value="Genomic_DNA"/>
</dbReference>
<evidence type="ECO:0000259" key="2">
    <source>
        <dbReference type="Pfam" id="PF01170"/>
    </source>
</evidence>
<protein>
    <submittedName>
        <fullName evidence="3">THUM3 protein</fullName>
    </submittedName>
</protein>
<dbReference type="OrthoDB" id="47730at2759"/>
<sequence>MSASESVSQLFSESVDNDKIFTIGVTVDTGFEWEAIDECKEKLGKDVRVVRQRGRIYFNIDWDEFPKVQEMRSIDHIFIVADNGNLSFTNDKESDLLHIRSYNLDILSNSDKMWKKTLEAWKCATSFKGKLYPTTEEYVEAKKEDLVAKTEMLELRNKEKEKKDPYDWDVSEMKEEKGKKRGQDPSKSQENDILKYRVTCERNGKHAVESKDVARVIGEVLQDKFHWLVDLSMYHLEIVCKLINDQLITHLRVTHKSKHHRNIVNFGPTTLRSTICYNLLKLANPKLGDIIVDPMCGGGSIPIEVYCMFTIIKLIVHKILFKQFQATLAFPHSYILCGDNDSRATDRTKSNMDASAVACKIDLVQWTASKLPFKDSFVDIIVTDMPFGKRSGNKSYNKIFYKKFLLEFGRIVKLNGRIVLLTYDRNNFKDALMAAGDLFWVIKIIGVNVGGLPAAVYVLNRTQVALDSFKPRVAKQYNYQKDNKDSSHSTKKPLSN</sequence>
<dbReference type="Gene3D" id="3.30.2130.30">
    <property type="match status" value="1"/>
</dbReference>
<reference evidence="3 4" key="1">
    <citation type="submission" date="2020-02" db="EMBL/GenBank/DDBJ databases">
        <title>Relaxed selection underlies rapid genomic changes in the transitions from sociality to social parasitism in ants.</title>
        <authorList>
            <person name="Bi X."/>
        </authorList>
    </citation>
    <scope>NUCLEOTIDE SEQUENCE [LARGE SCALE GENOMIC DNA]</scope>
    <source>
        <strain evidence="3">BGI-DK2014b</strain>
        <tissue evidence="3">Whole body</tissue>
    </source>
</reference>
<evidence type="ECO:0000256" key="1">
    <source>
        <dbReference type="SAM" id="MobiDB-lite"/>
    </source>
</evidence>
<dbReference type="Proteomes" id="UP000670152">
    <property type="component" value="Unassembled WGS sequence"/>
</dbReference>
<dbReference type="CDD" id="cd11715">
    <property type="entry name" value="THUMP_AdoMetMT"/>
    <property type="match status" value="1"/>
</dbReference>
<organism evidence="3 4">
    <name type="scientific">Acromyrmex heyeri</name>
    <dbReference type="NCBI Taxonomy" id="230685"/>
    <lineage>
        <taxon>Eukaryota</taxon>
        <taxon>Metazoa</taxon>
        <taxon>Ecdysozoa</taxon>
        <taxon>Arthropoda</taxon>
        <taxon>Hexapoda</taxon>
        <taxon>Insecta</taxon>
        <taxon>Pterygota</taxon>
        <taxon>Neoptera</taxon>
        <taxon>Endopterygota</taxon>
        <taxon>Hymenoptera</taxon>
        <taxon>Apocrita</taxon>
        <taxon>Aculeata</taxon>
        <taxon>Formicoidea</taxon>
        <taxon>Formicidae</taxon>
        <taxon>Myrmicinae</taxon>
        <taxon>Acromyrmex</taxon>
    </lineage>
</organism>
<accession>A0A836K1W1</accession>
<feature type="non-terminal residue" evidence="3">
    <location>
        <position position="1"/>
    </location>
</feature>
<dbReference type="PANTHER" id="PTHR14911:SF13">
    <property type="entry name" value="TRNA (GUANINE(6)-N2)-METHYLTRANSFERASE THUMP3"/>
    <property type="match status" value="1"/>
</dbReference>
<gene>
    <name evidence="3" type="primary">Thumpd3_0</name>
    <name evidence="3" type="ORF">G6Z77_0008371</name>
</gene>
<proteinExistence type="predicted"/>
<name>A0A836K1W1_9HYME</name>
<dbReference type="AlphaFoldDB" id="A0A836K1W1"/>
<comment type="caution">
    <text evidence="3">The sequence shown here is derived from an EMBL/GenBank/DDBJ whole genome shotgun (WGS) entry which is preliminary data.</text>
</comment>
<dbReference type="Gene3D" id="3.40.50.150">
    <property type="entry name" value="Vaccinia Virus protein VP39"/>
    <property type="match status" value="1"/>
</dbReference>
<dbReference type="GO" id="GO:0016423">
    <property type="term" value="F:tRNA (guanine) methyltransferase activity"/>
    <property type="evidence" value="ECO:0007669"/>
    <property type="project" value="TreeGrafter"/>
</dbReference>
<feature type="domain" description="Ribosomal RNA large subunit methyltransferase K/L-like methyltransferase" evidence="2">
    <location>
        <begin position="265"/>
        <end position="434"/>
    </location>
</feature>
<dbReference type="Pfam" id="PF01170">
    <property type="entry name" value="UPF0020"/>
    <property type="match status" value="1"/>
</dbReference>
<dbReference type="GO" id="GO:0030488">
    <property type="term" value="P:tRNA methylation"/>
    <property type="evidence" value="ECO:0007669"/>
    <property type="project" value="TreeGrafter"/>
</dbReference>
<dbReference type="SUPFAM" id="SSF53335">
    <property type="entry name" value="S-adenosyl-L-methionine-dependent methyltransferases"/>
    <property type="match status" value="1"/>
</dbReference>